<dbReference type="GeneID" id="27707749"/>
<sequence length="129" mass="13952">MGESVPKEITSVPVLLKVKMKLLSRSVALLFTSTLFLPTQCMTSSGRAGHGLIGYGINMYFHYCCTACRNVLSASQLNCSKIAEMEGMGGMDMSGDGDFTTMPECYATDDAFLQSLALCISQRCPQDPD</sequence>
<accession>A0A0D2KEU7</accession>
<dbReference type="AlphaFoldDB" id="A0A0D2KEU7"/>
<organism evidence="1 2">
    <name type="scientific">Fonsecaea multimorphosa CBS 102226</name>
    <dbReference type="NCBI Taxonomy" id="1442371"/>
    <lineage>
        <taxon>Eukaryota</taxon>
        <taxon>Fungi</taxon>
        <taxon>Dikarya</taxon>
        <taxon>Ascomycota</taxon>
        <taxon>Pezizomycotina</taxon>
        <taxon>Eurotiomycetes</taxon>
        <taxon>Chaetothyriomycetidae</taxon>
        <taxon>Chaetothyriales</taxon>
        <taxon>Herpotrichiellaceae</taxon>
        <taxon>Fonsecaea</taxon>
    </lineage>
</organism>
<keyword evidence="2" id="KW-1185">Reference proteome</keyword>
<dbReference type="STRING" id="1442371.A0A0D2KEU7"/>
<name>A0A0D2KEU7_9EURO</name>
<dbReference type="RefSeq" id="XP_016635987.1">
    <property type="nucleotide sequence ID" value="XM_016772517.1"/>
</dbReference>
<gene>
    <name evidence="1" type="ORF">Z520_02003</name>
</gene>
<dbReference type="Proteomes" id="UP000053411">
    <property type="component" value="Unassembled WGS sequence"/>
</dbReference>
<evidence type="ECO:0000313" key="2">
    <source>
        <dbReference type="Proteomes" id="UP000053411"/>
    </source>
</evidence>
<proteinExistence type="predicted"/>
<dbReference type="OrthoDB" id="167398at2759"/>
<dbReference type="VEuPathDB" id="FungiDB:Z520_02003"/>
<reference evidence="1 2" key="1">
    <citation type="submission" date="2015-01" db="EMBL/GenBank/DDBJ databases">
        <title>The Genome Sequence of Fonsecaea multimorphosa CBS 102226.</title>
        <authorList>
            <consortium name="The Broad Institute Genomics Platform"/>
            <person name="Cuomo C."/>
            <person name="de Hoog S."/>
            <person name="Gorbushina A."/>
            <person name="Stielow B."/>
            <person name="Teixiera M."/>
            <person name="Abouelleil A."/>
            <person name="Chapman S.B."/>
            <person name="Priest M."/>
            <person name="Young S.K."/>
            <person name="Wortman J."/>
            <person name="Nusbaum C."/>
            <person name="Birren B."/>
        </authorList>
    </citation>
    <scope>NUCLEOTIDE SEQUENCE [LARGE SCALE GENOMIC DNA]</scope>
    <source>
        <strain evidence="1 2">CBS 102226</strain>
    </source>
</reference>
<evidence type="ECO:0000313" key="1">
    <source>
        <dbReference type="EMBL" id="KIY01865.1"/>
    </source>
</evidence>
<protein>
    <submittedName>
        <fullName evidence="1">Uncharacterized protein</fullName>
    </submittedName>
</protein>
<dbReference type="EMBL" id="KN848064">
    <property type="protein sequence ID" value="KIY01865.1"/>
    <property type="molecule type" value="Genomic_DNA"/>
</dbReference>